<dbReference type="Gene3D" id="3.30.750.24">
    <property type="entry name" value="STAS domain"/>
    <property type="match status" value="1"/>
</dbReference>
<sequence>MRNPVQDYLEQIVEQCGAAGGEVAAYIPELAAADPDRFALCLATVDGQVYEVGQAEHRFSIQSISKPFTYALGLHDQGVETVARKVDVEPSGDAFNEISLAPGSGRPKNPMINAGAITATSLVAGDDEDDRFGRALDWFGAFAGRELEVDEGVYGSELATAHRNRAIAHMLREFEILEDDPEEVLRRYVRQCSIAVDTRDLALMAATLANGGRQPRTGRQLLEAHLVEHVLSVMTTCGMYDAAGDWVSAVGMPAKSGVSGGIIGVLPGQVGVAVFSPRLDAHGNSARGVALFERMSRDMEMHLMHVSRGSRSALRSSYSLQTARSRTRWQGADDEVLDRVAGRARVYELHGDLLFAGAESVARTVVEDAPEVAVFDLTQVNEIAQVSRVTLLALRDRLREAGSEAVAVDPAGVFPDPDAGTERASPIFPDLASAVEWCERELIRAHCGPRPEPDPVEDHPLMRDLEASAAEAVRAAMTRRVVPDGETVLEAGGPFSGVHLIVRGRAEALGTGPDGQSVTLVTMGPGTSFGELALGTDGEQQTTIRAVEELELLVLTAQDLARLADEDPVIGVQVWRAIARDGYRVADRALRRGAVRAR</sequence>
<feature type="binding site" evidence="7">
    <location>
        <position position="164"/>
    </location>
    <ligand>
        <name>substrate</name>
    </ligand>
</feature>
<evidence type="ECO:0000256" key="7">
    <source>
        <dbReference type="HAMAP-Rule" id="MF_00313"/>
    </source>
</evidence>
<accession>A0A0W8IBX2</accession>
<dbReference type="CDD" id="cd00038">
    <property type="entry name" value="CAP_ED"/>
    <property type="match status" value="1"/>
</dbReference>
<gene>
    <name evidence="7" type="primary">glsA</name>
    <name evidence="10" type="ORF">AVL62_13625</name>
</gene>
<dbReference type="InterPro" id="IPR018490">
    <property type="entry name" value="cNMP-bd_dom_sf"/>
</dbReference>
<comment type="similarity">
    <text evidence="1 7">Belongs to the glutaminase family.</text>
</comment>
<evidence type="ECO:0000256" key="5">
    <source>
        <dbReference type="ARBA" id="ARBA00049534"/>
    </source>
</evidence>
<dbReference type="SUPFAM" id="SSF56601">
    <property type="entry name" value="beta-lactamase/transpeptidase-like"/>
    <property type="match status" value="1"/>
</dbReference>
<keyword evidence="11" id="KW-1185">Reference proteome</keyword>
<dbReference type="HAMAP" id="MF_00313">
    <property type="entry name" value="Glutaminase"/>
    <property type="match status" value="1"/>
</dbReference>
<comment type="subunit">
    <text evidence="2 7">Homotetramer.</text>
</comment>
<evidence type="ECO:0000256" key="6">
    <source>
        <dbReference type="ARBA" id="ARBA00070405"/>
    </source>
</evidence>
<dbReference type="SUPFAM" id="SSF51206">
    <property type="entry name" value="cAMP-binding domain-like"/>
    <property type="match status" value="1"/>
</dbReference>
<feature type="binding site" evidence="7">
    <location>
        <position position="63"/>
    </location>
    <ligand>
        <name>substrate</name>
    </ligand>
</feature>
<keyword evidence="7" id="KW-0007">Acetylation</keyword>
<dbReference type="GO" id="GO:0004359">
    <property type="term" value="F:glutaminase activity"/>
    <property type="evidence" value="ECO:0007669"/>
    <property type="project" value="UniProtKB-UniRule"/>
</dbReference>
<dbReference type="PROSITE" id="PS50042">
    <property type="entry name" value="CNMP_BINDING_3"/>
    <property type="match status" value="1"/>
</dbReference>
<dbReference type="STRING" id="767452.AVL62_13625"/>
<name>A0A0W8IBX2_9MICO</name>
<dbReference type="InterPro" id="IPR014710">
    <property type="entry name" value="RmlC-like_jellyroll"/>
</dbReference>
<comment type="caution">
    <text evidence="10">The sequence shown here is derived from an EMBL/GenBank/DDBJ whole genome shotgun (WGS) entry which is preliminary data.</text>
</comment>
<evidence type="ECO:0000256" key="4">
    <source>
        <dbReference type="ARBA" id="ARBA00022801"/>
    </source>
</evidence>
<dbReference type="Pfam" id="PF00027">
    <property type="entry name" value="cNMP_binding"/>
    <property type="match status" value="1"/>
</dbReference>
<feature type="binding site" evidence="7">
    <location>
        <position position="188"/>
    </location>
    <ligand>
        <name>substrate</name>
    </ligand>
</feature>
<protein>
    <recommendedName>
        <fullName evidence="6 7">Glutaminase</fullName>
        <ecNumber evidence="3 7">3.5.1.2</ecNumber>
    </recommendedName>
</protein>
<feature type="binding site" evidence="7">
    <location>
        <position position="240"/>
    </location>
    <ligand>
        <name>substrate</name>
    </ligand>
</feature>
<dbReference type="Gene3D" id="2.60.120.10">
    <property type="entry name" value="Jelly Rolls"/>
    <property type="match status" value="1"/>
</dbReference>
<feature type="domain" description="Cyclic nucleotide-binding" evidence="8">
    <location>
        <begin position="461"/>
        <end position="563"/>
    </location>
</feature>
<keyword evidence="4 7" id="KW-0378">Hydrolase</keyword>
<dbReference type="EC" id="3.5.1.2" evidence="3 7"/>
<dbReference type="EMBL" id="LQBL01000005">
    <property type="protein sequence ID" value="KUG57458.1"/>
    <property type="molecule type" value="Genomic_DNA"/>
</dbReference>
<evidence type="ECO:0000256" key="2">
    <source>
        <dbReference type="ARBA" id="ARBA00011881"/>
    </source>
</evidence>
<evidence type="ECO:0000313" key="11">
    <source>
        <dbReference type="Proteomes" id="UP000054837"/>
    </source>
</evidence>
<dbReference type="PANTHER" id="PTHR12544:SF29">
    <property type="entry name" value="GLUTAMINASE"/>
    <property type="match status" value="1"/>
</dbReference>
<dbReference type="GO" id="GO:0006537">
    <property type="term" value="P:glutamate biosynthetic process"/>
    <property type="evidence" value="ECO:0007669"/>
    <property type="project" value="TreeGrafter"/>
</dbReference>
<evidence type="ECO:0000256" key="1">
    <source>
        <dbReference type="ARBA" id="ARBA00011076"/>
    </source>
</evidence>
<dbReference type="PROSITE" id="PS50801">
    <property type="entry name" value="STAS"/>
    <property type="match status" value="1"/>
</dbReference>
<dbReference type="RefSeq" id="WP_058890293.1">
    <property type="nucleotide sequence ID" value="NZ_LQBL01000005.1"/>
</dbReference>
<evidence type="ECO:0000313" key="10">
    <source>
        <dbReference type="EMBL" id="KUG57458.1"/>
    </source>
</evidence>
<dbReference type="Proteomes" id="UP000054837">
    <property type="component" value="Unassembled WGS sequence"/>
</dbReference>
<dbReference type="InterPro" id="IPR000595">
    <property type="entry name" value="cNMP-bd_dom"/>
</dbReference>
<dbReference type="Pfam" id="PF04960">
    <property type="entry name" value="Glutaminase"/>
    <property type="match status" value="1"/>
</dbReference>
<dbReference type="OrthoDB" id="9788822at2"/>
<evidence type="ECO:0000259" key="9">
    <source>
        <dbReference type="PROSITE" id="PS50801"/>
    </source>
</evidence>
<organism evidence="10 11">
    <name type="scientific">Serinicoccus chungangensis</name>
    <dbReference type="NCBI Taxonomy" id="767452"/>
    <lineage>
        <taxon>Bacteria</taxon>
        <taxon>Bacillati</taxon>
        <taxon>Actinomycetota</taxon>
        <taxon>Actinomycetes</taxon>
        <taxon>Micrococcales</taxon>
        <taxon>Ornithinimicrobiaceae</taxon>
        <taxon>Serinicoccus</taxon>
    </lineage>
</organism>
<feature type="binding site" evidence="7">
    <location>
        <position position="157"/>
    </location>
    <ligand>
        <name>substrate</name>
    </ligand>
</feature>
<comment type="catalytic activity">
    <reaction evidence="5 7">
        <text>L-glutamine + H2O = L-glutamate + NH4(+)</text>
        <dbReference type="Rhea" id="RHEA:15889"/>
        <dbReference type="ChEBI" id="CHEBI:15377"/>
        <dbReference type="ChEBI" id="CHEBI:28938"/>
        <dbReference type="ChEBI" id="CHEBI:29985"/>
        <dbReference type="ChEBI" id="CHEBI:58359"/>
        <dbReference type="EC" id="3.5.1.2"/>
    </reaction>
</comment>
<dbReference type="InterPro" id="IPR012338">
    <property type="entry name" value="Beta-lactam/transpept-like"/>
</dbReference>
<dbReference type="PANTHER" id="PTHR12544">
    <property type="entry name" value="GLUTAMINASE"/>
    <property type="match status" value="1"/>
</dbReference>
<feature type="domain" description="STAS" evidence="9">
    <location>
        <begin position="346"/>
        <end position="404"/>
    </location>
</feature>
<dbReference type="Gene3D" id="3.40.710.10">
    <property type="entry name" value="DD-peptidase/beta-lactamase superfamily"/>
    <property type="match status" value="1"/>
</dbReference>
<feature type="binding site" evidence="7">
    <location>
        <position position="113"/>
    </location>
    <ligand>
        <name>substrate</name>
    </ligand>
</feature>
<dbReference type="InterPro" id="IPR002645">
    <property type="entry name" value="STAS_dom"/>
</dbReference>
<feature type="binding site" evidence="7">
    <location>
        <position position="258"/>
    </location>
    <ligand>
        <name>substrate</name>
    </ligand>
</feature>
<dbReference type="GO" id="GO:0006543">
    <property type="term" value="P:L-glutamine catabolic process"/>
    <property type="evidence" value="ECO:0007669"/>
    <property type="project" value="TreeGrafter"/>
</dbReference>
<dbReference type="InterPro" id="IPR036513">
    <property type="entry name" value="STAS_dom_sf"/>
</dbReference>
<dbReference type="SMART" id="SM00100">
    <property type="entry name" value="cNMP"/>
    <property type="match status" value="1"/>
</dbReference>
<evidence type="ECO:0000256" key="3">
    <source>
        <dbReference type="ARBA" id="ARBA00012918"/>
    </source>
</evidence>
<reference evidence="10 11" key="1">
    <citation type="submission" date="2015-12" db="EMBL/GenBank/DDBJ databases">
        <title>Serinicoccus chungangenesis strain CD08_5 genome sequencing and assembly.</title>
        <authorList>
            <person name="Chander A.M."/>
            <person name="Kaur G."/>
            <person name="Nair G.R."/>
            <person name="Dhawan D.K."/>
            <person name="Kochhar R.K."/>
            <person name="Mayilraj S."/>
            <person name="Bhadada S.K."/>
        </authorList>
    </citation>
    <scope>NUCLEOTIDE SEQUENCE [LARGE SCALE GENOMIC DNA]</scope>
    <source>
        <strain evidence="10 11">CD08_5</strain>
    </source>
</reference>
<dbReference type="FunFam" id="3.40.710.10:FF:000005">
    <property type="entry name" value="Glutaminase"/>
    <property type="match status" value="1"/>
</dbReference>
<evidence type="ECO:0000259" key="8">
    <source>
        <dbReference type="PROSITE" id="PS50042"/>
    </source>
</evidence>
<dbReference type="InterPro" id="IPR015868">
    <property type="entry name" value="Glutaminase"/>
</dbReference>
<proteinExistence type="inferred from homology"/>
<dbReference type="NCBIfam" id="TIGR03814">
    <property type="entry name" value="Gln_ase"/>
    <property type="match status" value="1"/>
</dbReference>
<dbReference type="AlphaFoldDB" id="A0A0W8IBX2"/>